<dbReference type="RefSeq" id="WP_163493346.1">
    <property type="nucleotide sequence ID" value="NZ_CP048711.1"/>
</dbReference>
<sequence>MARRQSRTWITLGAALLLSLLLAYAFWPRPTLVDLGQTAREAMMVTIDEEARTRVRDAYSVSAPVDGRLLRVELEAGDTVTGGDTVIARMLPRNVSPLDSRSRGEALAALDAAAASLRMAQADLDRAIAEREWADRELERIGKLFASEQASEAERDEARRAARTLTAAQKTAAAAVAMREAELANARARLISFADNDADRAGHDGSAAAIALTAPVSGRVLQILQESETTVAAGTPILEIGDTENDLEIIVELLSTDAVQVAAGNRVLVEHWGGAGTLEGTVERVEPWGFTKFSALGVEEQRVNAVIRFRGPPARRRSLGHGYRVETRIVVWEDDSALTAPSSALFRDGERWAVFVVENNRARLTPVEAGHNNGLQAQILDGLEPGQTVVLYPGPGLEDGTRVAQRRLE</sequence>
<dbReference type="AlphaFoldDB" id="A0A6C0U197"/>
<dbReference type="GO" id="GO:0015562">
    <property type="term" value="F:efflux transmembrane transporter activity"/>
    <property type="evidence" value="ECO:0007669"/>
    <property type="project" value="TreeGrafter"/>
</dbReference>
<protein>
    <submittedName>
        <fullName evidence="2">HlyD family efflux transporter periplasmic adaptor subunit</fullName>
    </submittedName>
</protein>
<dbReference type="InterPro" id="IPR058637">
    <property type="entry name" value="YknX-like_C"/>
</dbReference>
<dbReference type="EMBL" id="CP048711">
    <property type="protein sequence ID" value="QIB64095.1"/>
    <property type="molecule type" value="Genomic_DNA"/>
</dbReference>
<evidence type="ECO:0000259" key="1">
    <source>
        <dbReference type="Pfam" id="PF25989"/>
    </source>
</evidence>
<dbReference type="Gene3D" id="1.10.287.470">
    <property type="entry name" value="Helix hairpin bin"/>
    <property type="match status" value="1"/>
</dbReference>
<name>A0A6C0U197_9GAMM</name>
<dbReference type="PANTHER" id="PTHR30469:SF15">
    <property type="entry name" value="HLYD FAMILY OF SECRETION PROTEINS"/>
    <property type="match status" value="1"/>
</dbReference>
<dbReference type="Gene3D" id="2.40.50.100">
    <property type="match status" value="1"/>
</dbReference>
<evidence type="ECO:0000313" key="2">
    <source>
        <dbReference type="EMBL" id="QIB64095.1"/>
    </source>
</evidence>
<feature type="domain" description="YknX-like C-terminal permuted SH3-like" evidence="1">
    <location>
        <begin position="337"/>
        <end position="404"/>
    </location>
</feature>
<gene>
    <name evidence="2" type="ORF">G3T16_00330</name>
</gene>
<proteinExistence type="predicted"/>
<organism evidence="2 3">
    <name type="scientific">Kineobactrum salinum</name>
    <dbReference type="NCBI Taxonomy" id="2708301"/>
    <lineage>
        <taxon>Bacteria</taxon>
        <taxon>Pseudomonadati</taxon>
        <taxon>Pseudomonadota</taxon>
        <taxon>Gammaproteobacteria</taxon>
        <taxon>Cellvibrionales</taxon>
        <taxon>Halieaceae</taxon>
        <taxon>Kineobactrum</taxon>
    </lineage>
</organism>
<dbReference type="Proteomes" id="UP000477680">
    <property type="component" value="Chromosome"/>
</dbReference>
<accession>A0A6C0U197</accession>
<dbReference type="KEGG" id="kim:G3T16_00330"/>
<dbReference type="Gene3D" id="2.40.420.20">
    <property type="match status" value="1"/>
</dbReference>
<dbReference type="PANTHER" id="PTHR30469">
    <property type="entry name" value="MULTIDRUG RESISTANCE PROTEIN MDTA"/>
    <property type="match status" value="1"/>
</dbReference>
<dbReference type="GO" id="GO:1990281">
    <property type="term" value="C:efflux pump complex"/>
    <property type="evidence" value="ECO:0007669"/>
    <property type="project" value="TreeGrafter"/>
</dbReference>
<dbReference type="Pfam" id="PF25989">
    <property type="entry name" value="YknX_C"/>
    <property type="match status" value="1"/>
</dbReference>
<reference evidence="2 3" key="1">
    <citation type="submission" date="2020-02" db="EMBL/GenBank/DDBJ databases">
        <title>Genome sequencing for Kineobactrum sp. M2.</title>
        <authorList>
            <person name="Park S.-J."/>
        </authorList>
    </citation>
    <scope>NUCLEOTIDE SEQUENCE [LARGE SCALE GENOMIC DNA]</scope>
    <source>
        <strain evidence="2 3">M2</strain>
    </source>
</reference>
<evidence type="ECO:0000313" key="3">
    <source>
        <dbReference type="Proteomes" id="UP000477680"/>
    </source>
</evidence>
<keyword evidence="3" id="KW-1185">Reference proteome</keyword>